<evidence type="ECO:0000313" key="1">
    <source>
        <dbReference type="EMBL" id="SPC77974.1"/>
    </source>
</evidence>
<proteinExistence type="predicted"/>
<reference evidence="1" key="1">
    <citation type="submission" date="2018-02" db="EMBL/GenBank/DDBJ databases">
        <authorList>
            <person name="Cohen D.B."/>
            <person name="Kent A.D."/>
        </authorList>
    </citation>
    <scope>NUCLEOTIDE SEQUENCE</scope>
</reference>
<protein>
    <submittedName>
        <fullName evidence="1">Uncharacterized protein</fullName>
    </submittedName>
</protein>
<gene>
    <name evidence="1" type="ORF">FSB_LOCUS5856</name>
</gene>
<name>A0A2N9ETS7_FAGSY</name>
<accession>A0A2N9ETS7</accession>
<dbReference type="EMBL" id="OIVN01000303">
    <property type="protein sequence ID" value="SPC77974.1"/>
    <property type="molecule type" value="Genomic_DNA"/>
</dbReference>
<dbReference type="AlphaFoldDB" id="A0A2N9ETS7"/>
<organism evidence="1">
    <name type="scientific">Fagus sylvatica</name>
    <name type="common">Beechnut</name>
    <dbReference type="NCBI Taxonomy" id="28930"/>
    <lineage>
        <taxon>Eukaryota</taxon>
        <taxon>Viridiplantae</taxon>
        <taxon>Streptophyta</taxon>
        <taxon>Embryophyta</taxon>
        <taxon>Tracheophyta</taxon>
        <taxon>Spermatophyta</taxon>
        <taxon>Magnoliopsida</taxon>
        <taxon>eudicotyledons</taxon>
        <taxon>Gunneridae</taxon>
        <taxon>Pentapetalae</taxon>
        <taxon>rosids</taxon>
        <taxon>fabids</taxon>
        <taxon>Fagales</taxon>
        <taxon>Fagaceae</taxon>
        <taxon>Fagus</taxon>
    </lineage>
</organism>
<sequence>MGIWDYISSTSDSVKRNSPDLTAVKGWCSSSYGHSWTAIAKIDNAVRMKLNQSMPDEEARSNMSQFATNFAENAIVHAFHEGLKIIPALLLLQLQYHPPSSFSCLTLYKMTKYSYKMPTFTLSGTLVYKIVLRSLHDGKKVDGNEGEIKALQAKIGKKKEDIMERKKVIEPAEMEELQEDMNKAKQRNKISAKSVSGSEPLKKIQNEATIMLFLDVPSRLIKSSLIGDQVEDGMKYFRGLCEQGELHS</sequence>